<proteinExistence type="predicted"/>
<gene>
    <name evidence="1" type="ORF">LCGC14_2128880</name>
</gene>
<comment type="caution">
    <text evidence="1">The sequence shown here is derived from an EMBL/GenBank/DDBJ whole genome shotgun (WGS) entry which is preliminary data.</text>
</comment>
<accession>A0A0F9GF22</accession>
<evidence type="ECO:0000313" key="1">
    <source>
        <dbReference type="EMBL" id="KKL68045.1"/>
    </source>
</evidence>
<evidence type="ECO:0008006" key="2">
    <source>
        <dbReference type="Google" id="ProtNLM"/>
    </source>
</evidence>
<organism evidence="1">
    <name type="scientific">marine sediment metagenome</name>
    <dbReference type="NCBI Taxonomy" id="412755"/>
    <lineage>
        <taxon>unclassified sequences</taxon>
        <taxon>metagenomes</taxon>
        <taxon>ecological metagenomes</taxon>
    </lineage>
</organism>
<dbReference type="EMBL" id="LAZR01026658">
    <property type="protein sequence ID" value="KKL68045.1"/>
    <property type="molecule type" value="Genomic_DNA"/>
</dbReference>
<name>A0A0F9GF22_9ZZZZ</name>
<dbReference type="AlphaFoldDB" id="A0A0F9GF22"/>
<dbReference type="PROSITE" id="PS51257">
    <property type="entry name" value="PROKAR_LIPOPROTEIN"/>
    <property type="match status" value="1"/>
</dbReference>
<sequence>MKIQIILIIGLVLLVGCTYNQKIPLNFFIEDSGNDVENLAECMSIGQSLAEERIGSRNNRGHKIIESNYEFEGIKCDGEKCLCW</sequence>
<reference evidence="1" key="1">
    <citation type="journal article" date="2015" name="Nature">
        <title>Complex archaea that bridge the gap between prokaryotes and eukaryotes.</title>
        <authorList>
            <person name="Spang A."/>
            <person name="Saw J.H."/>
            <person name="Jorgensen S.L."/>
            <person name="Zaremba-Niedzwiedzka K."/>
            <person name="Martijn J."/>
            <person name="Lind A.E."/>
            <person name="van Eijk R."/>
            <person name="Schleper C."/>
            <person name="Guy L."/>
            <person name="Ettema T.J."/>
        </authorList>
    </citation>
    <scope>NUCLEOTIDE SEQUENCE</scope>
</reference>
<protein>
    <recommendedName>
        <fullName evidence="2">Lipoprotein</fullName>
    </recommendedName>
</protein>